<sequence>MASKIFIGSMLELMKNIFNNLENEYNTLYSCILLAFVLNYFSFLNEDEKFILEEYRINLEFFKTLFNYARFLKVLNLFCLKSTVQE</sequence>
<organism evidence="1 2">
    <name type="scientific">Cetraspora pellucida</name>
    <dbReference type="NCBI Taxonomy" id="1433469"/>
    <lineage>
        <taxon>Eukaryota</taxon>
        <taxon>Fungi</taxon>
        <taxon>Fungi incertae sedis</taxon>
        <taxon>Mucoromycota</taxon>
        <taxon>Glomeromycotina</taxon>
        <taxon>Glomeromycetes</taxon>
        <taxon>Diversisporales</taxon>
        <taxon>Gigasporaceae</taxon>
        <taxon>Cetraspora</taxon>
    </lineage>
</organism>
<reference evidence="1" key="1">
    <citation type="submission" date="2021-06" db="EMBL/GenBank/DDBJ databases">
        <authorList>
            <person name="Kallberg Y."/>
            <person name="Tangrot J."/>
            <person name="Rosling A."/>
        </authorList>
    </citation>
    <scope>NUCLEOTIDE SEQUENCE</scope>
    <source>
        <strain evidence="1">28 12/20/2015</strain>
    </source>
</reference>
<evidence type="ECO:0000313" key="2">
    <source>
        <dbReference type="Proteomes" id="UP000789366"/>
    </source>
</evidence>
<gene>
    <name evidence="1" type="ORF">SPELUC_LOCUS2673</name>
</gene>
<dbReference type="EMBL" id="CAJVPW010001858">
    <property type="protein sequence ID" value="CAG8493640.1"/>
    <property type="molecule type" value="Genomic_DNA"/>
</dbReference>
<keyword evidence="2" id="KW-1185">Reference proteome</keyword>
<name>A0ACA9KU73_9GLOM</name>
<comment type="caution">
    <text evidence="1">The sequence shown here is derived from an EMBL/GenBank/DDBJ whole genome shotgun (WGS) entry which is preliminary data.</text>
</comment>
<proteinExistence type="predicted"/>
<dbReference type="Proteomes" id="UP000789366">
    <property type="component" value="Unassembled WGS sequence"/>
</dbReference>
<protein>
    <submittedName>
        <fullName evidence="1">8113_t:CDS:1</fullName>
    </submittedName>
</protein>
<evidence type="ECO:0000313" key="1">
    <source>
        <dbReference type="EMBL" id="CAG8493640.1"/>
    </source>
</evidence>
<accession>A0ACA9KU73</accession>